<dbReference type="AlphaFoldDB" id="A0A0D6X936"/>
<protein>
    <recommendedName>
        <fullName evidence="3">TFIIB-type zinc ribbon-containing protein</fullName>
    </recommendedName>
</protein>
<dbReference type="STRING" id="276.THFILI_11345"/>
<keyword evidence="2" id="KW-1185">Reference proteome</keyword>
<dbReference type="OrthoDB" id="27582at2"/>
<evidence type="ECO:0008006" key="3">
    <source>
        <dbReference type="Google" id="ProtNLM"/>
    </source>
</evidence>
<name>A0A0D6X936_THEFI</name>
<proteinExistence type="predicted"/>
<accession>A0A0D6X936</accession>
<dbReference type="EMBL" id="JPSL02000040">
    <property type="protein sequence ID" value="KIX84429.1"/>
    <property type="molecule type" value="Genomic_DNA"/>
</dbReference>
<dbReference type="Proteomes" id="UP000030364">
    <property type="component" value="Unassembled WGS sequence"/>
</dbReference>
<evidence type="ECO:0000313" key="2">
    <source>
        <dbReference type="Proteomes" id="UP000030364"/>
    </source>
</evidence>
<sequence>MVCPVCGEPLELEEVKPGEVLDCEACGATLKAALSSRGDLRLEVVAYPEEGFEPLEGLWAFGEGEEVLLVFGEEEEPVRVDRLELAEALARLEEGVGEEPPKEAEDEPNLEPDYVSAEVAAEEGVLLLRRILFQGAPDLLEFTLPSGSVYAFPFRKALAYLRPFLRR</sequence>
<organism evidence="1 2">
    <name type="scientific">Thermus filiformis</name>
    <dbReference type="NCBI Taxonomy" id="276"/>
    <lineage>
        <taxon>Bacteria</taxon>
        <taxon>Thermotogati</taxon>
        <taxon>Deinococcota</taxon>
        <taxon>Deinococci</taxon>
        <taxon>Thermales</taxon>
        <taxon>Thermaceae</taxon>
        <taxon>Thermus</taxon>
    </lineage>
</organism>
<reference evidence="1 2" key="1">
    <citation type="journal article" date="2015" name="Genome Announc.">
        <title>Draft Genome Sequence of the Thermophile Thermus filiformis ATCC 43280, Producer of Carotenoid-(Di)glucoside-Branched Fatty Acid (Di)esters and Source of Hyperthermostable Enzymes of Biotechnological Interest.</title>
        <authorList>
            <person name="Mandelli F."/>
            <person name="Oliveira Ramires B."/>
            <person name="Couger M.B."/>
            <person name="Paixao D.A."/>
            <person name="Camilo C.M."/>
            <person name="Polikarpov I."/>
            <person name="Prade R."/>
            <person name="Riano-Pachon D.M."/>
            <person name="Squina F.M."/>
        </authorList>
    </citation>
    <scope>NUCLEOTIDE SEQUENCE [LARGE SCALE GENOMIC DNA]</scope>
    <source>
        <strain evidence="1 2">ATCC 43280</strain>
    </source>
</reference>
<dbReference type="Gene3D" id="2.20.28.160">
    <property type="match status" value="1"/>
</dbReference>
<evidence type="ECO:0000313" key="1">
    <source>
        <dbReference type="EMBL" id="KIX84429.1"/>
    </source>
</evidence>
<gene>
    <name evidence="1" type="ORF">THFILI_11345</name>
</gene>
<comment type="caution">
    <text evidence="1">The sequence shown here is derived from an EMBL/GenBank/DDBJ whole genome shotgun (WGS) entry which is preliminary data.</text>
</comment>
<dbReference type="RefSeq" id="WP_038062819.1">
    <property type="nucleotide sequence ID" value="NZ_JPSL02000040.1"/>
</dbReference>